<dbReference type="InterPro" id="IPR014284">
    <property type="entry name" value="RNA_pol_sigma-70_dom"/>
</dbReference>
<dbReference type="SUPFAM" id="SSF88946">
    <property type="entry name" value="Sigma2 domain of RNA polymerase sigma factors"/>
    <property type="match status" value="1"/>
</dbReference>
<name>A0A561XU18_ACIDE</name>
<evidence type="ECO:0000259" key="3">
    <source>
        <dbReference type="Pfam" id="PF08281"/>
    </source>
</evidence>
<evidence type="ECO:0000313" key="4">
    <source>
        <dbReference type="EMBL" id="TWG39608.1"/>
    </source>
</evidence>
<evidence type="ECO:0000259" key="2">
    <source>
        <dbReference type="Pfam" id="PF04542"/>
    </source>
</evidence>
<dbReference type="Gene3D" id="1.10.1740.10">
    <property type="match status" value="1"/>
</dbReference>
<dbReference type="InterPro" id="IPR013249">
    <property type="entry name" value="RNA_pol_sigma70_r4_t2"/>
</dbReference>
<protein>
    <submittedName>
        <fullName evidence="4">RNA polymerase sigma-70 factor (ECF subfamily)</fullName>
    </submittedName>
</protein>
<dbReference type="InterPro" id="IPR052704">
    <property type="entry name" value="ECF_Sigma-70_Domain"/>
</dbReference>
<proteinExistence type="predicted"/>
<dbReference type="SUPFAM" id="SSF54427">
    <property type="entry name" value="NTF2-like"/>
    <property type="match status" value="1"/>
</dbReference>
<dbReference type="Gene3D" id="1.10.10.10">
    <property type="entry name" value="Winged helix-like DNA-binding domain superfamily/Winged helix DNA-binding domain"/>
    <property type="match status" value="1"/>
</dbReference>
<dbReference type="NCBIfam" id="TIGR02937">
    <property type="entry name" value="sigma70-ECF"/>
    <property type="match status" value="1"/>
</dbReference>
<dbReference type="GeneID" id="51110547"/>
<dbReference type="Pfam" id="PF04542">
    <property type="entry name" value="Sigma70_r2"/>
    <property type="match status" value="1"/>
</dbReference>
<reference evidence="4 5" key="1">
    <citation type="journal article" date="2015" name="Stand. Genomic Sci.">
        <title>Genomic Encyclopedia of Bacterial and Archaeal Type Strains, Phase III: the genomes of soil and plant-associated and newly described type strains.</title>
        <authorList>
            <person name="Whitman W.B."/>
            <person name="Woyke T."/>
            <person name="Klenk H.P."/>
            <person name="Zhou Y."/>
            <person name="Lilburn T.G."/>
            <person name="Beck B.J."/>
            <person name="De Vos P."/>
            <person name="Vandamme P."/>
            <person name="Eisen J.A."/>
            <person name="Garrity G."/>
            <person name="Hugenholtz P."/>
            <person name="Kyrpides N.C."/>
        </authorList>
    </citation>
    <scope>NUCLEOTIDE SEQUENCE [LARGE SCALE GENOMIC DNA]</scope>
    <source>
        <strain evidence="4 5">DSM 64</strain>
    </source>
</reference>
<dbReference type="InterPro" id="IPR032710">
    <property type="entry name" value="NTF2-like_dom_sf"/>
</dbReference>
<dbReference type="PANTHER" id="PTHR30173">
    <property type="entry name" value="SIGMA 19 FACTOR"/>
    <property type="match status" value="1"/>
</dbReference>
<dbReference type="InterPro" id="IPR036388">
    <property type="entry name" value="WH-like_DNA-bd_sf"/>
</dbReference>
<dbReference type="NCBIfam" id="TIGR02957">
    <property type="entry name" value="SigX4"/>
    <property type="match status" value="1"/>
</dbReference>
<accession>A0A561XU18</accession>
<dbReference type="InterPro" id="IPR014303">
    <property type="entry name" value="RNA_pol_sigma-70_ECF"/>
</dbReference>
<comment type="caution">
    <text evidence="4">The sequence shown here is derived from an EMBL/GenBank/DDBJ whole genome shotgun (WGS) entry which is preliminary data.</text>
</comment>
<dbReference type="RefSeq" id="WP_146870394.1">
    <property type="nucleotide sequence ID" value="NZ_VJWE01000011.1"/>
</dbReference>
<dbReference type="PANTHER" id="PTHR30173:SF36">
    <property type="entry name" value="ECF RNA POLYMERASE SIGMA FACTOR SIGJ"/>
    <property type="match status" value="1"/>
</dbReference>
<dbReference type="GO" id="GO:0016987">
    <property type="term" value="F:sigma factor activity"/>
    <property type="evidence" value="ECO:0007669"/>
    <property type="project" value="InterPro"/>
</dbReference>
<evidence type="ECO:0000313" key="5">
    <source>
        <dbReference type="Proteomes" id="UP000321485"/>
    </source>
</evidence>
<feature type="domain" description="RNA polymerase sigma-70 region 2" evidence="2">
    <location>
        <begin position="9"/>
        <end position="71"/>
    </location>
</feature>
<dbReference type="GO" id="GO:0003677">
    <property type="term" value="F:DNA binding"/>
    <property type="evidence" value="ECO:0007669"/>
    <property type="project" value="InterPro"/>
</dbReference>
<gene>
    <name evidence="4" type="ORF">ATF69_1480</name>
</gene>
<evidence type="ECO:0000256" key="1">
    <source>
        <dbReference type="ARBA" id="ARBA00011344"/>
    </source>
</evidence>
<sequence length="292" mass="32820">MTTTTDPFTTLRPRLFGIAYRMLGVRADAEDVLQDAWLRWSRTDASTLQSAEAWLVTIVTRLSIDRLRAAKAEREAYVGWWLPEPLVELDTYTPESAAELAGELSVAFMYVLERLGPEERAAFLLRQVFDYDYPEIAAQLGKTEASCRQMVHRASERVQQARTRFEVPQAVHHQLLQRFMNAAQSGDRHAIEALLSEDAQLIGDGGGIVPSFPKPLVGPFRITNLYWAVFRRLGTQVVYRMALINGEPGLLRYVDGRIESAQAFVTDGERIVAIYAVRNPDKLAGIPAMLPL</sequence>
<dbReference type="InterPro" id="IPR013324">
    <property type="entry name" value="RNA_pol_sigma_r3/r4-like"/>
</dbReference>
<dbReference type="EMBL" id="VJWE01000011">
    <property type="protein sequence ID" value="TWG39608.1"/>
    <property type="molecule type" value="Genomic_DNA"/>
</dbReference>
<dbReference type="Pfam" id="PF08281">
    <property type="entry name" value="Sigma70_r4_2"/>
    <property type="match status" value="1"/>
</dbReference>
<organism evidence="4 5">
    <name type="scientific">Acidovorax delafieldii</name>
    <name type="common">Pseudomonas delafieldii</name>
    <dbReference type="NCBI Taxonomy" id="47920"/>
    <lineage>
        <taxon>Bacteria</taxon>
        <taxon>Pseudomonadati</taxon>
        <taxon>Pseudomonadota</taxon>
        <taxon>Betaproteobacteria</taxon>
        <taxon>Burkholderiales</taxon>
        <taxon>Comamonadaceae</taxon>
        <taxon>Acidovorax</taxon>
    </lineage>
</organism>
<dbReference type="NCBIfam" id="NF007214">
    <property type="entry name" value="PRK09636.1"/>
    <property type="match status" value="1"/>
</dbReference>
<dbReference type="GO" id="GO:0006352">
    <property type="term" value="P:DNA-templated transcription initiation"/>
    <property type="evidence" value="ECO:0007669"/>
    <property type="project" value="InterPro"/>
</dbReference>
<feature type="domain" description="RNA polymerase sigma factor 70 region 4 type 2" evidence="3">
    <location>
        <begin position="107"/>
        <end position="156"/>
    </location>
</feature>
<dbReference type="InterPro" id="IPR007627">
    <property type="entry name" value="RNA_pol_sigma70_r2"/>
</dbReference>
<dbReference type="AlphaFoldDB" id="A0A561XU18"/>
<dbReference type="InterPro" id="IPR013325">
    <property type="entry name" value="RNA_pol_sigma_r2"/>
</dbReference>
<comment type="subunit">
    <text evidence="1">Interacts transiently with the RNA polymerase catalytic core formed by RpoA, RpoB, RpoC and RpoZ (2 alpha, 1 beta, 1 beta' and 1 omega subunit) to form the RNA polymerase holoenzyme that can initiate transcription.</text>
</comment>
<dbReference type="Proteomes" id="UP000321485">
    <property type="component" value="Unassembled WGS sequence"/>
</dbReference>
<dbReference type="SUPFAM" id="SSF88659">
    <property type="entry name" value="Sigma3 and sigma4 domains of RNA polymerase sigma factors"/>
    <property type="match status" value="1"/>
</dbReference>